<evidence type="ECO:0000313" key="3">
    <source>
        <dbReference type="Proteomes" id="UP001362999"/>
    </source>
</evidence>
<evidence type="ECO:0000256" key="1">
    <source>
        <dbReference type="SAM" id="MobiDB-lite"/>
    </source>
</evidence>
<dbReference type="EMBL" id="JAWWNJ010000076">
    <property type="protein sequence ID" value="KAK7006355.1"/>
    <property type="molecule type" value="Genomic_DNA"/>
</dbReference>
<proteinExistence type="predicted"/>
<dbReference type="Proteomes" id="UP001362999">
    <property type="component" value="Unassembled WGS sequence"/>
</dbReference>
<accession>A0AAW0ACG9</accession>
<gene>
    <name evidence="2" type="ORF">R3P38DRAFT_1707092</name>
</gene>
<dbReference type="AlphaFoldDB" id="A0AAW0ACG9"/>
<organism evidence="2 3">
    <name type="scientific">Favolaschia claudopus</name>
    <dbReference type="NCBI Taxonomy" id="2862362"/>
    <lineage>
        <taxon>Eukaryota</taxon>
        <taxon>Fungi</taxon>
        <taxon>Dikarya</taxon>
        <taxon>Basidiomycota</taxon>
        <taxon>Agaricomycotina</taxon>
        <taxon>Agaricomycetes</taxon>
        <taxon>Agaricomycetidae</taxon>
        <taxon>Agaricales</taxon>
        <taxon>Marasmiineae</taxon>
        <taxon>Mycenaceae</taxon>
        <taxon>Favolaschia</taxon>
    </lineage>
</organism>
<evidence type="ECO:0000313" key="2">
    <source>
        <dbReference type="EMBL" id="KAK7006355.1"/>
    </source>
</evidence>
<reference evidence="2 3" key="1">
    <citation type="journal article" date="2024" name="J Genomics">
        <title>Draft genome sequencing and assembly of Favolaschia claudopus CIRM-BRFM 2984 isolated from oak limbs.</title>
        <authorList>
            <person name="Navarro D."/>
            <person name="Drula E."/>
            <person name="Chaduli D."/>
            <person name="Cazenave R."/>
            <person name="Ahrendt S."/>
            <person name="Wang J."/>
            <person name="Lipzen A."/>
            <person name="Daum C."/>
            <person name="Barry K."/>
            <person name="Grigoriev I.V."/>
            <person name="Favel A."/>
            <person name="Rosso M.N."/>
            <person name="Martin F."/>
        </authorList>
    </citation>
    <scope>NUCLEOTIDE SEQUENCE [LARGE SCALE GENOMIC DNA]</scope>
    <source>
        <strain evidence="2 3">CIRM-BRFM 2984</strain>
    </source>
</reference>
<protein>
    <submittedName>
        <fullName evidence="2">Uncharacterized protein</fullName>
    </submittedName>
</protein>
<sequence length="200" mass="21138">MLPRIAAVVGSSRDRNPGNPLSARPILVFSAAPSARLAFIEADANQCISGARIDDVNMLSVHPSSAVPPISPYVVLHFDPHLLLRLHLHLHLPPPLPPTTPLLRYLGPPHPPSPTPPPSALSTSASGFTPSPPPPTLNLCLSSVLRSLPHLHGASALRPAPASFGLTRHLAHLPQPLGHFCIDNDNQQAAFVGGVFRQVG</sequence>
<feature type="region of interest" description="Disordered" evidence="1">
    <location>
        <begin position="103"/>
        <end position="132"/>
    </location>
</feature>
<comment type="caution">
    <text evidence="2">The sequence shown here is derived from an EMBL/GenBank/DDBJ whole genome shotgun (WGS) entry which is preliminary data.</text>
</comment>
<feature type="compositionally biased region" description="Pro residues" evidence="1">
    <location>
        <begin position="108"/>
        <end position="119"/>
    </location>
</feature>
<keyword evidence="3" id="KW-1185">Reference proteome</keyword>
<name>A0AAW0ACG9_9AGAR</name>